<sequence length="518" mass="59149">MSKLFRNKEAMNGEVRIPVWLPFLLLFSSLFFLMKKIVAKRRRRSNQLPPGPPKLPIIGNLHQLGSLPHRSLQQLSKKYGPVMLLQLGSVPTLVVSSAKTAQQVLKTYDLECCSRPLLAATGRLSYSYLDVAFTPYGNYWKEMRKICLLELLSVKRVQSFRFIREEEVALMIDSISQSSSSGNPVNLSHKSMSLNMEVICRVAFGNSFRDGGLDVYKFEGLVQEAFSIMGSFSASDFFPRVGWIIDRITGMHGRLERIFHDLDLFYQEVIDDHLSSERHKQEKDEDIIDVLLKIKKNQADSSAFQITHDHIKAILMNIFFAGVETGAAVVGWAMVELARNPRVMKKAQEEIRNYVGEKGKISESDIDQLQYLKLVVKEALRFHPPGAFLIPRESRSQFTINGYNVYPKTRIYVNIWAIGRDPESWENPGQFYPERFIDSPLDYKGHHFEFLPFGAGRRGCPGMNMGMFMVELALANLLYHFDWKLPNGLKEEDLNMEEAAGLSNHVKQALVLVPTKYQ</sequence>
<keyword evidence="6 8" id="KW-0408">Iron</keyword>
<evidence type="ECO:0000256" key="2">
    <source>
        <dbReference type="ARBA" id="ARBA00010617"/>
    </source>
</evidence>
<keyword evidence="7 9" id="KW-0503">Monooxygenase</keyword>
<evidence type="ECO:0000256" key="6">
    <source>
        <dbReference type="ARBA" id="ARBA00023004"/>
    </source>
</evidence>
<dbReference type="PROSITE" id="PS00086">
    <property type="entry name" value="CYTOCHROME_P450"/>
    <property type="match status" value="1"/>
</dbReference>
<evidence type="ECO:0000256" key="7">
    <source>
        <dbReference type="ARBA" id="ARBA00023033"/>
    </source>
</evidence>
<proteinExistence type="inferred from homology"/>
<gene>
    <name evidence="12" type="primary">LOC18594612</name>
</gene>
<dbReference type="GeneID" id="18594612"/>
<comment type="similarity">
    <text evidence="2 9">Belongs to the cytochrome P450 family.</text>
</comment>
<dbReference type="AlphaFoldDB" id="A0AB32X1A4"/>
<dbReference type="GO" id="GO:0016705">
    <property type="term" value="F:oxidoreductase activity, acting on paired donors, with incorporation or reduction of molecular oxygen"/>
    <property type="evidence" value="ECO:0007669"/>
    <property type="project" value="InterPro"/>
</dbReference>
<organism evidence="11 12">
    <name type="scientific">Theobroma cacao</name>
    <name type="common">Cacao</name>
    <name type="synonym">Cocoa</name>
    <dbReference type="NCBI Taxonomy" id="3641"/>
    <lineage>
        <taxon>Eukaryota</taxon>
        <taxon>Viridiplantae</taxon>
        <taxon>Streptophyta</taxon>
        <taxon>Embryophyta</taxon>
        <taxon>Tracheophyta</taxon>
        <taxon>Spermatophyta</taxon>
        <taxon>Magnoliopsida</taxon>
        <taxon>eudicotyledons</taxon>
        <taxon>Gunneridae</taxon>
        <taxon>Pentapetalae</taxon>
        <taxon>rosids</taxon>
        <taxon>malvids</taxon>
        <taxon>Malvales</taxon>
        <taxon>Malvaceae</taxon>
        <taxon>Byttnerioideae</taxon>
        <taxon>Theobroma</taxon>
    </lineage>
</organism>
<dbReference type="CDD" id="cd11072">
    <property type="entry name" value="CYP71-like"/>
    <property type="match status" value="1"/>
</dbReference>
<dbReference type="InterPro" id="IPR002401">
    <property type="entry name" value="Cyt_P450_E_grp-I"/>
</dbReference>
<dbReference type="PANTHER" id="PTHR47955">
    <property type="entry name" value="CYTOCHROME P450 FAMILY 71 PROTEIN"/>
    <property type="match status" value="1"/>
</dbReference>
<evidence type="ECO:0000256" key="9">
    <source>
        <dbReference type="RuleBase" id="RU000461"/>
    </source>
</evidence>
<dbReference type="RefSeq" id="XP_017985387.1">
    <property type="nucleotide sequence ID" value="XM_018129898.1"/>
</dbReference>
<dbReference type="GO" id="GO:0004497">
    <property type="term" value="F:monooxygenase activity"/>
    <property type="evidence" value="ECO:0007669"/>
    <property type="project" value="UniProtKB-KW"/>
</dbReference>
<evidence type="ECO:0000256" key="3">
    <source>
        <dbReference type="ARBA" id="ARBA00022617"/>
    </source>
</evidence>
<dbReference type="Proteomes" id="UP000694886">
    <property type="component" value="Unplaced"/>
</dbReference>
<feature type="transmembrane region" description="Helical" evidence="10">
    <location>
        <begin position="314"/>
        <end position="335"/>
    </location>
</feature>
<comment type="cofactor">
    <cofactor evidence="1 8">
        <name>heme</name>
        <dbReference type="ChEBI" id="CHEBI:30413"/>
    </cofactor>
</comment>
<dbReference type="GO" id="GO:0005506">
    <property type="term" value="F:iron ion binding"/>
    <property type="evidence" value="ECO:0007669"/>
    <property type="project" value="InterPro"/>
</dbReference>
<dbReference type="PRINTS" id="PR00463">
    <property type="entry name" value="EP450I"/>
</dbReference>
<dbReference type="InterPro" id="IPR001128">
    <property type="entry name" value="Cyt_P450"/>
</dbReference>
<dbReference type="KEGG" id="tcc:18594612"/>
<name>A0AB32X1A4_THECC</name>
<feature type="binding site" description="axial binding residue" evidence="8">
    <location>
        <position position="460"/>
    </location>
    <ligand>
        <name>heme</name>
        <dbReference type="ChEBI" id="CHEBI:30413"/>
    </ligand>
    <ligandPart>
        <name>Fe</name>
        <dbReference type="ChEBI" id="CHEBI:18248"/>
    </ligandPart>
</feature>
<evidence type="ECO:0000256" key="8">
    <source>
        <dbReference type="PIRSR" id="PIRSR602401-1"/>
    </source>
</evidence>
<dbReference type="InterPro" id="IPR036396">
    <property type="entry name" value="Cyt_P450_sf"/>
</dbReference>
<keyword evidence="10" id="KW-0812">Transmembrane</keyword>
<evidence type="ECO:0000256" key="1">
    <source>
        <dbReference type="ARBA" id="ARBA00001971"/>
    </source>
</evidence>
<dbReference type="PRINTS" id="PR00385">
    <property type="entry name" value="P450"/>
</dbReference>
<keyword evidence="10" id="KW-1133">Transmembrane helix</keyword>
<keyword evidence="10" id="KW-0472">Membrane</keyword>
<evidence type="ECO:0000256" key="5">
    <source>
        <dbReference type="ARBA" id="ARBA00023002"/>
    </source>
</evidence>
<dbReference type="Pfam" id="PF00067">
    <property type="entry name" value="p450"/>
    <property type="match status" value="1"/>
</dbReference>
<dbReference type="GO" id="GO:0020037">
    <property type="term" value="F:heme binding"/>
    <property type="evidence" value="ECO:0007669"/>
    <property type="project" value="InterPro"/>
</dbReference>
<evidence type="ECO:0000313" key="12">
    <source>
        <dbReference type="RefSeq" id="XP_017985387.1"/>
    </source>
</evidence>
<accession>A0AB32X1A4</accession>
<dbReference type="PANTHER" id="PTHR47955:SF19">
    <property type="entry name" value="CYTOCHROME P450 71A9-LIKE ISOFORM X1"/>
    <property type="match status" value="1"/>
</dbReference>
<dbReference type="Gene3D" id="1.10.630.10">
    <property type="entry name" value="Cytochrome P450"/>
    <property type="match status" value="1"/>
</dbReference>
<evidence type="ECO:0000256" key="4">
    <source>
        <dbReference type="ARBA" id="ARBA00022723"/>
    </source>
</evidence>
<feature type="transmembrane region" description="Helical" evidence="10">
    <location>
        <begin position="15"/>
        <end position="34"/>
    </location>
</feature>
<dbReference type="InterPro" id="IPR017972">
    <property type="entry name" value="Cyt_P450_CS"/>
</dbReference>
<protein>
    <submittedName>
        <fullName evidence="12">Cytochrome P450 71B36</fullName>
    </submittedName>
</protein>
<evidence type="ECO:0000313" key="11">
    <source>
        <dbReference type="Proteomes" id="UP000694886"/>
    </source>
</evidence>
<keyword evidence="4 8" id="KW-0479">Metal-binding</keyword>
<evidence type="ECO:0000256" key="10">
    <source>
        <dbReference type="SAM" id="Phobius"/>
    </source>
</evidence>
<dbReference type="SUPFAM" id="SSF48264">
    <property type="entry name" value="Cytochrome P450"/>
    <property type="match status" value="1"/>
</dbReference>
<reference evidence="12" key="1">
    <citation type="submission" date="2025-08" db="UniProtKB">
        <authorList>
            <consortium name="RefSeq"/>
        </authorList>
    </citation>
    <scope>IDENTIFICATION</scope>
</reference>
<dbReference type="FunFam" id="1.10.630.10:FF:000011">
    <property type="entry name" value="Cytochrome P450 83B1"/>
    <property type="match status" value="1"/>
</dbReference>
<keyword evidence="5 9" id="KW-0560">Oxidoreductase</keyword>
<keyword evidence="3 8" id="KW-0349">Heme</keyword>